<dbReference type="GO" id="GO:0051213">
    <property type="term" value="F:dioxygenase activity"/>
    <property type="evidence" value="ECO:0007669"/>
    <property type="project" value="UniProtKB-KW"/>
</dbReference>
<accession>A0ABP4QSZ6</accession>
<dbReference type="PANTHER" id="PTHR20883:SF48">
    <property type="entry name" value="ECTOINE DIOXYGENASE"/>
    <property type="match status" value="1"/>
</dbReference>
<gene>
    <name evidence="1" type="ORF">GCM10009733_015550</name>
</gene>
<evidence type="ECO:0000313" key="2">
    <source>
        <dbReference type="Proteomes" id="UP001500064"/>
    </source>
</evidence>
<organism evidence="1 2">
    <name type="scientific">Nonomuraea maheshkhaliensis</name>
    <dbReference type="NCBI Taxonomy" id="419590"/>
    <lineage>
        <taxon>Bacteria</taxon>
        <taxon>Bacillati</taxon>
        <taxon>Actinomycetota</taxon>
        <taxon>Actinomycetes</taxon>
        <taxon>Streptosporangiales</taxon>
        <taxon>Streptosporangiaceae</taxon>
        <taxon>Nonomuraea</taxon>
    </lineage>
</organism>
<dbReference type="Proteomes" id="UP001500064">
    <property type="component" value="Unassembled WGS sequence"/>
</dbReference>
<proteinExistence type="predicted"/>
<dbReference type="Gene3D" id="2.60.120.620">
    <property type="entry name" value="q2cbj1_9rhob like domain"/>
    <property type="match status" value="1"/>
</dbReference>
<keyword evidence="2" id="KW-1185">Reference proteome</keyword>
<keyword evidence="1" id="KW-0223">Dioxygenase</keyword>
<reference evidence="2" key="1">
    <citation type="journal article" date="2019" name="Int. J. Syst. Evol. Microbiol.">
        <title>The Global Catalogue of Microorganisms (GCM) 10K type strain sequencing project: providing services to taxonomists for standard genome sequencing and annotation.</title>
        <authorList>
            <consortium name="The Broad Institute Genomics Platform"/>
            <consortium name="The Broad Institute Genome Sequencing Center for Infectious Disease"/>
            <person name="Wu L."/>
            <person name="Ma J."/>
        </authorList>
    </citation>
    <scope>NUCLEOTIDE SEQUENCE [LARGE SCALE GENOMIC DNA]</scope>
    <source>
        <strain evidence="2">JCM 13929</strain>
    </source>
</reference>
<comment type="caution">
    <text evidence="1">The sequence shown here is derived from an EMBL/GenBank/DDBJ whole genome shotgun (WGS) entry which is preliminary data.</text>
</comment>
<protein>
    <submittedName>
        <fullName evidence="1">Phytanoyl-CoA dioxygenase family protein</fullName>
    </submittedName>
</protein>
<dbReference type="Pfam" id="PF05721">
    <property type="entry name" value="PhyH"/>
    <property type="match status" value="1"/>
</dbReference>
<name>A0ABP4QSZ6_9ACTN</name>
<sequence>MSDRPATRHDRLARFRADGFLFPVDLLEREEAREYATALRTYREITRRAGGLLRQRWNYPKIHLLTRWADALVHHEAAVDLAESLIGPDLLVWSTNIFERPEHSPARLAWHQDAPYYGWEGFEGRAIRVWIALTPTSRANGTMVYCRGSHAGGLVPHGFTGSSMNDLLQGERADYEIAREDVVSVDLEPGQCAVHTPATVHSSGPSTGETERLCFAVDYIDPAVRPVHGADSALLVRGEDRHGYYVPEQRPAADFAPEALRGFRAAVRMRDARLVAVMREAHAGRAG</sequence>
<dbReference type="InterPro" id="IPR008775">
    <property type="entry name" value="Phytyl_CoA_dOase-like"/>
</dbReference>
<keyword evidence="1" id="KW-0560">Oxidoreductase</keyword>
<dbReference type="EMBL" id="BAAAMU010000007">
    <property type="protein sequence ID" value="GAA1619985.1"/>
    <property type="molecule type" value="Genomic_DNA"/>
</dbReference>
<evidence type="ECO:0000313" key="1">
    <source>
        <dbReference type="EMBL" id="GAA1619985.1"/>
    </source>
</evidence>
<dbReference type="RefSeq" id="WP_346102616.1">
    <property type="nucleotide sequence ID" value="NZ_BAAAMU010000007.1"/>
</dbReference>
<dbReference type="SUPFAM" id="SSF51197">
    <property type="entry name" value="Clavaminate synthase-like"/>
    <property type="match status" value="1"/>
</dbReference>
<dbReference type="PANTHER" id="PTHR20883">
    <property type="entry name" value="PHYTANOYL-COA DIOXYGENASE DOMAIN CONTAINING 1"/>
    <property type="match status" value="1"/>
</dbReference>